<dbReference type="Proteomes" id="UP000823928">
    <property type="component" value="Unassembled WGS sequence"/>
</dbReference>
<keyword evidence="1" id="KW-0808">Transferase</keyword>
<reference evidence="3" key="2">
    <citation type="journal article" date="2021" name="PeerJ">
        <title>Extensive microbial diversity within the chicken gut microbiome revealed by metagenomics and culture.</title>
        <authorList>
            <person name="Gilroy R."/>
            <person name="Ravi A."/>
            <person name="Getino M."/>
            <person name="Pursley I."/>
            <person name="Horton D.L."/>
            <person name="Alikhan N.F."/>
            <person name="Baker D."/>
            <person name="Gharbi K."/>
            <person name="Hall N."/>
            <person name="Watson M."/>
            <person name="Adriaenssens E.M."/>
            <person name="Foster-Nyarko E."/>
            <person name="Jarju S."/>
            <person name="Secka A."/>
            <person name="Antonio M."/>
            <person name="Oren A."/>
            <person name="Chaudhuri R.R."/>
            <person name="La Ragione R."/>
            <person name="Hildebrand F."/>
            <person name="Pallen M.J."/>
        </authorList>
    </citation>
    <scope>NUCLEOTIDE SEQUENCE</scope>
    <source>
        <strain evidence="3">6276</strain>
    </source>
</reference>
<evidence type="ECO:0000313" key="3">
    <source>
        <dbReference type="EMBL" id="HIS36038.1"/>
    </source>
</evidence>
<dbReference type="GO" id="GO:0016746">
    <property type="term" value="F:acyltransferase activity"/>
    <property type="evidence" value="ECO:0007669"/>
    <property type="project" value="UniProtKB-KW"/>
</dbReference>
<dbReference type="CDD" id="cd04647">
    <property type="entry name" value="LbH_MAT_like"/>
    <property type="match status" value="1"/>
</dbReference>
<proteinExistence type="predicted"/>
<dbReference type="PANTHER" id="PTHR23416">
    <property type="entry name" value="SIALIC ACID SYNTHASE-RELATED"/>
    <property type="match status" value="1"/>
</dbReference>
<dbReference type="PANTHER" id="PTHR23416:SF78">
    <property type="entry name" value="LIPOPOLYSACCHARIDE BIOSYNTHESIS O-ACETYL TRANSFERASE WBBJ-RELATED"/>
    <property type="match status" value="1"/>
</dbReference>
<evidence type="ECO:0000256" key="1">
    <source>
        <dbReference type="ARBA" id="ARBA00022679"/>
    </source>
</evidence>
<evidence type="ECO:0000256" key="2">
    <source>
        <dbReference type="ARBA" id="ARBA00022737"/>
    </source>
</evidence>
<evidence type="ECO:0000313" key="4">
    <source>
        <dbReference type="Proteomes" id="UP000823928"/>
    </source>
</evidence>
<keyword evidence="3" id="KW-0012">Acyltransferase</keyword>
<protein>
    <submittedName>
        <fullName evidence="3">Acyltransferase</fullName>
    </submittedName>
</protein>
<dbReference type="InterPro" id="IPR011004">
    <property type="entry name" value="Trimer_LpxA-like_sf"/>
</dbReference>
<dbReference type="InterPro" id="IPR001451">
    <property type="entry name" value="Hexapep"/>
</dbReference>
<dbReference type="Gene3D" id="2.160.10.10">
    <property type="entry name" value="Hexapeptide repeat proteins"/>
    <property type="match status" value="2"/>
</dbReference>
<dbReference type="Pfam" id="PF00132">
    <property type="entry name" value="Hexapep"/>
    <property type="match status" value="1"/>
</dbReference>
<accession>A0A9D1EY85</accession>
<dbReference type="InterPro" id="IPR018357">
    <property type="entry name" value="Hexapep_transf_CS"/>
</dbReference>
<dbReference type="InterPro" id="IPR051159">
    <property type="entry name" value="Hexapeptide_acetyltransf"/>
</dbReference>
<dbReference type="PROSITE" id="PS00101">
    <property type="entry name" value="HEXAPEP_TRANSFERASES"/>
    <property type="match status" value="1"/>
</dbReference>
<gene>
    <name evidence="3" type="ORF">IAC10_05340</name>
</gene>
<reference evidence="3" key="1">
    <citation type="submission" date="2020-10" db="EMBL/GenBank/DDBJ databases">
        <authorList>
            <person name="Gilroy R."/>
        </authorList>
    </citation>
    <scope>NUCLEOTIDE SEQUENCE</scope>
    <source>
        <strain evidence="3">6276</strain>
    </source>
</reference>
<comment type="caution">
    <text evidence="3">The sequence shown here is derived from an EMBL/GenBank/DDBJ whole genome shotgun (WGS) entry which is preliminary data.</text>
</comment>
<sequence>MVVNNISKKDKLIILFYAGLKVIRGFFKKFYLKKSKGLLLIGKHVQITHAKHIICGKSVKFEDYSEIHGLCEDGLVFGNNVTIGRGVMIRPSSYYGGDLGKGLIIGDNSSIGPHGYIGCSGKIVIGNNVMFGPKCSLFAENHNFSDTETTIKSQGVNQKGITIEDDCWIGSNVIILDGVTIGRGSVIGAGTLITKDIPAGSIVIDKRNRIIKTR</sequence>
<dbReference type="AlphaFoldDB" id="A0A9D1EY85"/>
<organism evidence="3 4">
    <name type="scientific">Candidatus Scatousia excrementigallinarum</name>
    <dbReference type="NCBI Taxonomy" id="2840935"/>
    <lineage>
        <taxon>Bacteria</taxon>
        <taxon>Candidatus Scatousia</taxon>
    </lineage>
</organism>
<dbReference type="EMBL" id="DVIU01000113">
    <property type="protein sequence ID" value="HIS36038.1"/>
    <property type="molecule type" value="Genomic_DNA"/>
</dbReference>
<keyword evidence="2" id="KW-0677">Repeat</keyword>
<dbReference type="SUPFAM" id="SSF51161">
    <property type="entry name" value="Trimeric LpxA-like enzymes"/>
    <property type="match status" value="1"/>
</dbReference>
<name>A0A9D1EY85_9BACT</name>